<gene>
    <name evidence="1" type="ORF">OQZ29_08955</name>
</gene>
<comment type="caution">
    <text evidence="1">The sequence shown here is derived from an EMBL/GenBank/DDBJ whole genome shotgun (WGS) entry which is preliminary data.</text>
</comment>
<accession>A0A9X3DCW9</accession>
<evidence type="ECO:0000313" key="1">
    <source>
        <dbReference type="EMBL" id="MCX3264871.1"/>
    </source>
</evidence>
<name>A0A9X3DCW9_9SPHI</name>
<dbReference type="Proteomes" id="UP001142592">
    <property type="component" value="Unassembled WGS sequence"/>
</dbReference>
<proteinExistence type="predicted"/>
<keyword evidence="2" id="KW-1185">Reference proteome</keyword>
<organism evidence="1 2">
    <name type="scientific">Pedobacter agri</name>
    <dbReference type="NCBI Taxonomy" id="454586"/>
    <lineage>
        <taxon>Bacteria</taxon>
        <taxon>Pseudomonadati</taxon>
        <taxon>Bacteroidota</taxon>
        <taxon>Sphingobacteriia</taxon>
        <taxon>Sphingobacteriales</taxon>
        <taxon>Sphingobacteriaceae</taxon>
        <taxon>Pedobacter</taxon>
    </lineage>
</organism>
<reference evidence="1" key="1">
    <citation type="submission" date="2022-11" db="EMBL/GenBank/DDBJ databases">
        <authorList>
            <person name="Graham C."/>
            <person name="Newman J.D."/>
        </authorList>
    </citation>
    <scope>NUCLEOTIDE SEQUENCE</scope>
    <source>
        <strain evidence="1">DSM 19486</strain>
    </source>
</reference>
<dbReference type="EMBL" id="JAPJUH010000002">
    <property type="protein sequence ID" value="MCX3264871.1"/>
    <property type="molecule type" value="Genomic_DNA"/>
</dbReference>
<sequence length="148" mass="17064">MNKKDKIELLKENLLNQAIELEILNPTTQFLTKGINALLLENHPTLTSTFELFKQLIDFFERTKLMEAIAHELLSSTTYNNINSSKMLKILSNRKTQLSSKIRILRPILLNCIADIEPLERTAMFALPTYSAYLKRFEESAFETVNLS</sequence>
<protein>
    <submittedName>
        <fullName evidence="1">Uncharacterized protein</fullName>
    </submittedName>
</protein>
<evidence type="ECO:0000313" key="2">
    <source>
        <dbReference type="Proteomes" id="UP001142592"/>
    </source>
</evidence>
<dbReference type="AlphaFoldDB" id="A0A9X3DCW9"/>
<dbReference type="RefSeq" id="WP_010600249.1">
    <property type="nucleotide sequence ID" value="NZ_JAPJUH010000002.1"/>
</dbReference>